<dbReference type="InterPro" id="IPR036938">
    <property type="entry name" value="PAP2/HPO_sf"/>
</dbReference>
<dbReference type="AlphaFoldDB" id="A0A538TUS0"/>
<dbReference type="GO" id="GO:0016020">
    <property type="term" value="C:membrane"/>
    <property type="evidence" value="ECO:0007669"/>
    <property type="project" value="UniProtKB-SubCell"/>
</dbReference>
<dbReference type="PANTHER" id="PTHR31310:SF7">
    <property type="entry name" value="PA-PHOSPHATASE RELATED-FAMILY PROTEIN DDB_G0268928"/>
    <property type="match status" value="1"/>
</dbReference>
<evidence type="ECO:0000256" key="6">
    <source>
        <dbReference type="SAM" id="Phobius"/>
    </source>
</evidence>
<keyword evidence="3 6" id="KW-1133">Transmembrane helix</keyword>
<feature type="transmembrane region" description="Helical" evidence="6">
    <location>
        <begin position="273"/>
        <end position="290"/>
    </location>
</feature>
<keyword evidence="4 6" id="KW-0472">Membrane</keyword>
<evidence type="ECO:0000259" key="7">
    <source>
        <dbReference type="Pfam" id="PF14378"/>
    </source>
</evidence>
<dbReference type="InterPro" id="IPR052185">
    <property type="entry name" value="IPC_Synthase-Related"/>
</dbReference>
<dbReference type="InterPro" id="IPR026841">
    <property type="entry name" value="Aur1/Ipt1"/>
</dbReference>
<protein>
    <submittedName>
        <fullName evidence="8">Phosphatase PAP2 family protein</fullName>
    </submittedName>
</protein>
<sequence length="335" mass="37433">MSLRSFFLRLRVEEAITLVFFVPMAYTLARMSTVPTIADGPAAGYPGSLARLVALVAATAFFLWLVRFRPQWGLLRDAMPFVFCANVYVNLDDLIRFYGAKDITADLYRWDLKLFGVEPAIWAERFIHPFLTDYFTFCYWSFYICGPLLGLLLYIRKDWKAFRYTMVSLVLCLYLGYIGYVAWPASAPRLAIPEAFTVALRGGSAFLDSTRAATAAIPLTARGAFPSLHCAVALLALLLAWKHLRWNFWLQLPFGVGLIVGTVYLRHHWVVDILAGFVLTFVAFWVGPLIEEAWARLSERSARALGPSTSPSAASSYSRPEPAREAADRASGAGS</sequence>
<evidence type="ECO:0000313" key="8">
    <source>
        <dbReference type="EMBL" id="TMQ67382.1"/>
    </source>
</evidence>
<evidence type="ECO:0000256" key="5">
    <source>
        <dbReference type="SAM" id="MobiDB-lite"/>
    </source>
</evidence>
<reference evidence="8 9" key="1">
    <citation type="journal article" date="2019" name="Nat. Microbiol.">
        <title>Mediterranean grassland soil C-N compound turnover is dependent on rainfall and depth, and is mediated by genomically divergent microorganisms.</title>
        <authorList>
            <person name="Diamond S."/>
            <person name="Andeer P.F."/>
            <person name="Li Z."/>
            <person name="Crits-Christoph A."/>
            <person name="Burstein D."/>
            <person name="Anantharaman K."/>
            <person name="Lane K.R."/>
            <person name="Thomas B.C."/>
            <person name="Pan C."/>
            <person name="Northen T.R."/>
            <person name="Banfield J.F."/>
        </authorList>
    </citation>
    <scope>NUCLEOTIDE SEQUENCE [LARGE SCALE GENOMIC DNA]</scope>
    <source>
        <strain evidence="8">WS_9</strain>
    </source>
</reference>
<dbReference type="Gene3D" id="1.20.144.10">
    <property type="entry name" value="Phosphatidic acid phosphatase type 2/haloperoxidase"/>
    <property type="match status" value="1"/>
</dbReference>
<feature type="compositionally biased region" description="Low complexity" evidence="5">
    <location>
        <begin position="304"/>
        <end position="320"/>
    </location>
</feature>
<keyword evidence="2 6" id="KW-0812">Transmembrane</keyword>
<evidence type="ECO:0000256" key="4">
    <source>
        <dbReference type="ARBA" id="ARBA00023136"/>
    </source>
</evidence>
<comment type="caution">
    <text evidence="8">The sequence shown here is derived from an EMBL/GenBank/DDBJ whole genome shotgun (WGS) entry which is preliminary data.</text>
</comment>
<dbReference type="PANTHER" id="PTHR31310">
    <property type="match status" value="1"/>
</dbReference>
<feature type="transmembrane region" description="Helical" evidence="6">
    <location>
        <begin position="224"/>
        <end position="241"/>
    </location>
</feature>
<accession>A0A538TUS0</accession>
<feature type="transmembrane region" description="Helical" evidence="6">
    <location>
        <begin position="49"/>
        <end position="66"/>
    </location>
</feature>
<feature type="region of interest" description="Disordered" evidence="5">
    <location>
        <begin position="303"/>
        <end position="335"/>
    </location>
</feature>
<evidence type="ECO:0000256" key="1">
    <source>
        <dbReference type="ARBA" id="ARBA00004141"/>
    </source>
</evidence>
<feature type="transmembrane region" description="Helical" evidence="6">
    <location>
        <begin position="248"/>
        <end position="267"/>
    </location>
</feature>
<name>A0A538TUS0_UNCEI</name>
<dbReference type="Pfam" id="PF14378">
    <property type="entry name" value="PAP2_3"/>
    <property type="match status" value="1"/>
</dbReference>
<feature type="domain" description="Inositolphosphotransferase Aur1/Ipt1" evidence="7">
    <location>
        <begin position="107"/>
        <end position="285"/>
    </location>
</feature>
<feature type="transmembrane region" description="Helical" evidence="6">
    <location>
        <begin position="162"/>
        <end position="183"/>
    </location>
</feature>
<feature type="transmembrane region" description="Helical" evidence="6">
    <location>
        <begin position="134"/>
        <end position="155"/>
    </location>
</feature>
<evidence type="ECO:0000256" key="2">
    <source>
        <dbReference type="ARBA" id="ARBA00022692"/>
    </source>
</evidence>
<gene>
    <name evidence="8" type="ORF">E6K79_00265</name>
</gene>
<evidence type="ECO:0000313" key="9">
    <source>
        <dbReference type="Proteomes" id="UP000317691"/>
    </source>
</evidence>
<dbReference type="SUPFAM" id="SSF48317">
    <property type="entry name" value="Acid phosphatase/Vanadium-dependent haloperoxidase"/>
    <property type="match status" value="1"/>
</dbReference>
<feature type="transmembrane region" description="Helical" evidence="6">
    <location>
        <begin position="73"/>
        <end position="91"/>
    </location>
</feature>
<feature type="transmembrane region" description="Helical" evidence="6">
    <location>
        <begin position="12"/>
        <end position="29"/>
    </location>
</feature>
<evidence type="ECO:0000256" key="3">
    <source>
        <dbReference type="ARBA" id="ARBA00022989"/>
    </source>
</evidence>
<comment type="subcellular location">
    <subcellularLocation>
        <location evidence="1">Membrane</location>
        <topology evidence="1">Multi-pass membrane protein</topology>
    </subcellularLocation>
</comment>
<proteinExistence type="predicted"/>
<dbReference type="EMBL" id="VBOZ01000001">
    <property type="protein sequence ID" value="TMQ67382.1"/>
    <property type="molecule type" value="Genomic_DNA"/>
</dbReference>
<organism evidence="8 9">
    <name type="scientific">Eiseniibacteriota bacterium</name>
    <dbReference type="NCBI Taxonomy" id="2212470"/>
    <lineage>
        <taxon>Bacteria</taxon>
        <taxon>Candidatus Eiseniibacteriota</taxon>
    </lineage>
</organism>
<dbReference type="Proteomes" id="UP000317691">
    <property type="component" value="Unassembled WGS sequence"/>
</dbReference>